<feature type="domain" description="CheB-type methylesterase" evidence="9">
    <location>
        <begin position="185"/>
        <end position="368"/>
    </location>
</feature>
<evidence type="ECO:0000256" key="2">
    <source>
        <dbReference type="ARBA" id="ARBA00022500"/>
    </source>
</evidence>
<evidence type="ECO:0000256" key="4">
    <source>
        <dbReference type="ARBA" id="ARBA00048267"/>
    </source>
</evidence>
<keyword evidence="5 7" id="KW-0597">Phosphoprotein</keyword>
<dbReference type="HAMAP" id="MF_00099">
    <property type="entry name" value="CheB_chemtxs"/>
    <property type="match status" value="1"/>
</dbReference>
<dbReference type="Pfam" id="PF00072">
    <property type="entry name" value="Response_reg"/>
    <property type="match status" value="1"/>
</dbReference>
<keyword evidence="10" id="KW-0808">Transferase</keyword>
<comment type="catalytic activity">
    <reaction evidence="4 5">
        <text>[protein]-L-glutamate 5-O-methyl ester + H2O = L-glutamyl-[protein] + methanol + H(+)</text>
        <dbReference type="Rhea" id="RHEA:23236"/>
        <dbReference type="Rhea" id="RHEA-COMP:10208"/>
        <dbReference type="Rhea" id="RHEA-COMP:10311"/>
        <dbReference type="ChEBI" id="CHEBI:15377"/>
        <dbReference type="ChEBI" id="CHEBI:15378"/>
        <dbReference type="ChEBI" id="CHEBI:17790"/>
        <dbReference type="ChEBI" id="CHEBI:29973"/>
        <dbReference type="ChEBI" id="CHEBI:82795"/>
        <dbReference type="EC" id="3.1.1.61"/>
    </reaction>
</comment>
<comment type="PTM">
    <text evidence="5">Phosphorylated by CheA. Phosphorylation of the N-terminal regulatory domain activates the methylesterase activity.</text>
</comment>
<keyword evidence="2 5" id="KW-0145">Chemotaxis</keyword>
<keyword evidence="3 5" id="KW-0378">Hydrolase</keyword>
<feature type="domain" description="Response regulatory" evidence="8">
    <location>
        <begin position="4"/>
        <end position="122"/>
    </location>
</feature>
<name>A0A1D9G3K8_MOOP1</name>
<dbReference type="PANTHER" id="PTHR42872">
    <property type="entry name" value="PROTEIN-GLUTAMATE METHYLESTERASE/PROTEIN-GLUTAMINE GLUTAMINASE"/>
    <property type="match status" value="1"/>
</dbReference>
<evidence type="ECO:0000259" key="9">
    <source>
        <dbReference type="PROSITE" id="PS50122"/>
    </source>
</evidence>
<gene>
    <name evidence="5 10" type="primary">cheB</name>
    <name evidence="10" type="ORF">BJP36_22280</name>
</gene>
<keyword evidence="10" id="KW-0489">Methyltransferase</keyword>
<dbReference type="InterPro" id="IPR008248">
    <property type="entry name" value="CheB-like"/>
</dbReference>
<dbReference type="GO" id="GO:0006935">
    <property type="term" value="P:chemotaxis"/>
    <property type="evidence" value="ECO:0007669"/>
    <property type="project" value="UniProtKB-UniRule"/>
</dbReference>
<dbReference type="PANTHER" id="PTHR42872:SF6">
    <property type="entry name" value="PROTEIN-GLUTAMATE METHYLESTERASE_PROTEIN-GLUTAMINE GLUTAMINASE"/>
    <property type="match status" value="1"/>
</dbReference>
<protein>
    <recommendedName>
        <fullName evidence="5">Protein-glutamate methylesterase/protein-glutamine glutaminase</fullName>
        <ecNumber evidence="5">3.1.1.61</ecNumber>
        <ecNumber evidence="5">3.5.1.44</ecNumber>
    </recommendedName>
</protein>
<accession>A0A1D9G3K8</accession>
<dbReference type="InterPro" id="IPR001789">
    <property type="entry name" value="Sig_transdc_resp-reg_receiver"/>
</dbReference>
<feature type="active site" evidence="5 6">
    <location>
        <position position="317"/>
    </location>
</feature>
<evidence type="ECO:0000256" key="7">
    <source>
        <dbReference type="PROSITE-ProRule" id="PRU00169"/>
    </source>
</evidence>
<sequence>MTIRVLLVEDSPIALVALKRILNSSEQIEVVGEAGTGLEALNLIPKVQPDVICTDLHMPQMNGLELTSEVMALYPRPILVVSVSVQQEDTEQIFQLLDAGAVDILPKPSAGMTTDNHLLQQQLINKIKILSGVKVFTKNRKSILGTEKQGSSGKGELPEMDYSTNQNQIGGVSQTGNLAAFSSNYYSKPRVVVIGASTGGPQALNEIFTQLPSNFPLPVICVQHISLGFLEGFIDWLASSCPLSVQIAQPGDMPKPGRIYFPPEQQHLELDAMGRFICSDSEPLEGHRPSVTVTFKSVAKFYGKATVGILLTGMGRDGATGMQTIAEVGGLTIAQDEATSLVFGMPKEAIALGVVKQVLAIGAIAPRLRELCLINTSFFEN</sequence>
<feature type="active site" evidence="5 6">
    <location>
        <position position="224"/>
    </location>
</feature>
<evidence type="ECO:0000256" key="6">
    <source>
        <dbReference type="PROSITE-ProRule" id="PRU00050"/>
    </source>
</evidence>
<dbReference type="NCBIfam" id="NF001965">
    <property type="entry name" value="PRK00742.1"/>
    <property type="match status" value="1"/>
</dbReference>
<dbReference type="GO" id="GO:0005737">
    <property type="term" value="C:cytoplasm"/>
    <property type="evidence" value="ECO:0007669"/>
    <property type="project" value="UniProtKB-SubCell"/>
</dbReference>
<feature type="active site" evidence="5 6">
    <location>
        <position position="197"/>
    </location>
</feature>
<dbReference type="CDD" id="cd16432">
    <property type="entry name" value="CheB_Rec"/>
    <property type="match status" value="1"/>
</dbReference>
<dbReference type="PROSITE" id="PS50122">
    <property type="entry name" value="CHEB"/>
    <property type="match status" value="1"/>
</dbReference>
<dbReference type="GO" id="GO:0008984">
    <property type="term" value="F:protein-glutamate methylesterase activity"/>
    <property type="evidence" value="ECO:0007669"/>
    <property type="project" value="UniProtKB-UniRule"/>
</dbReference>
<evidence type="ECO:0000256" key="3">
    <source>
        <dbReference type="ARBA" id="ARBA00022801"/>
    </source>
</evidence>
<dbReference type="EC" id="3.5.1.44" evidence="5"/>
<keyword evidence="1 5" id="KW-0963">Cytoplasm</keyword>
<feature type="modified residue" description="4-aspartylphosphate" evidence="5 7">
    <location>
        <position position="55"/>
    </location>
</feature>
<dbReference type="InterPro" id="IPR011006">
    <property type="entry name" value="CheY-like_superfamily"/>
</dbReference>
<dbReference type="InterPro" id="IPR000673">
    <property type="entry name" value="Sig_transdc_resp-reg_Me-estase"/>
</dbReference>
<evidence type="ECO:0000256" key="1">
    <source>
        <dbReference type="ARBA" id="ARBA00022490"/>
    </source>
</evidence>
<dbReference type="CDD" id="cd17541">
    <property type="entry name" value="REC_CheB-like"/>
    <property type="match status" value="1"/>
</dbReference>
<dbReference type="PIRSF" id="PIRSF000876">
    <property type="entry name" value="RR_chemtxs_CheB"/>
    <property type="match status" value="1"/>
</dbReference>
<dbReference type="AlphaFoldDB" id="A0A1D9G3K8"/>
<comment type="function">
    <text evidence="5">Involved in chemotaxis. Part of a chemotaxis signal transduction system that modulates chemotaxis in response to various stimuli. Catalyzes the demethylation of specific methylglutamate residues introduced into the chemoreceptors (methyl-accepting chemotaxis proteins or MCP) by CheR. Also mediates the irreversible deamidation of specific glutamine residues to glutamic acid.</text>
</comment>
<dbReference type="GO" id="GO:0050568">
    <property type="term" value="F:protein-glutamine glutaminase activity"/>
    <property type="evidence" value="ECO:0007669"/>
    <property type="project" value="UniProtKB-UniRule"/>
</dbReference>
<dbReference type="GO" id="GO:0032259">
    <property type="term" value="P:methylation"/>
    <property type="evidence" value="ECO:0007669"/>
    <property type="project" value="UniProtKB-KW"/>
</dbReference>
<dbReference type="GO" id="GO:0008168">
    <property type="term" value="F:methyltransferase activity"/>
    <property type="evidence" value="ECO:0007669"/>
    <property type="project" value="UniProtKB-KW"/>
</dbReference>
<dbReference type="SUPFAM" id="SSF52172">
    <property type="entry name" value="CheY-like"/>
    <property type="match status" value="1"/>
</dbReference>
<dbReference type="EC" id="3.1.1.61" evidence="5"/>
<dbReference type="SUPFAM" id="SSF52738">
    <property type="entry name" value="Methylesterase CheB, C-terminal domain"/>
    <property type="match status" value="1"/>
</dbReference>
<dbReference type="GO" id="GO:0000156">
    <property type="term" value="F:phosphorelay response regulator activity"/>
    <property type="evidence" value="ECO:0007669"/>
    <property type="project" value="InterPro"/>
</dbReference>
<dbReference type="Gene3D" id="3.40.50.180">
    <property type="entry name" value="Methylesterase CheB, C-terminal domain"/>
    <property type="match status" value="1"/>
</dbReference>
<dbReference type="Gene3D" id="3.40.50.2300">
    <property type="match status" value="1"/>
</dbReference>
<reference evidence="11" key="1">
    <citation type="submission" date="2016-10" db="EMBL/GenBank/DDBJ databases">
        <title>Comparative genomics uncovers the prolific and rare metabolic potential of the cyanobacterial genus Moorea.</title>
        <authorList>
            <person name="Leao T."/>
            <person name="Castelao G."/>
            <person name="Korobeynikov A."/>
            <person name="Monroe E.A."/>
            <person name="Podell S."/>
            <person name="Glukhov E."/>
            <person name="Allen E."/>
            <person name="Gerwick W.H."/>
            <person name="Gerwick L."/>
        </authorList>
    </citation>
    <scope>NUCLEOTIDE SEQUENCE [LARGE SCALE GENOMIC DNA]</scope>
    <source>
        <strain evidence="11">JHB</strain>
    </source>
</reference>
<evidence type="ECO:0000256" key="5">
    <source>
        <dbReference type="HAMAP-Rule" id="MF_00099"/>
    </source>
</evidence>
<dbReference type="InterPro" id="IPR035909">
    <property type="entry name" value="CheB_C"/>
</dbReference>
<dbReference type="SMART" id="SM00448">
    <property type="entry name" value="REC"/>
    <property type="match status" value="1"/>
</dbReference>
<proteinExistence type="inferred from homology"/>
<evidence type="ECO:0000313" key="11">
    <source>
        <dbReference type="Proteomes" id="UP000176944"/>
    </source>
</evidence>
<evidence type="ECO:0000313" key="10">
    <source>
        <dbReference type="EMBL" id="AOY82222.1"/>
    </source>
</evidence>
<comment type="similarity">
    <text evidence="5">Belongs to the CheB family.</text>
</comment>
<dbReference type="EMBL" id="CP017708">
    <property type="protein sequence ID" value="AOY82222.1"/>
    <property type="molecule type" value="Genomic_DNA"/>
</dbReference>
<comment type="catalytic activity">
    <reaction evidence="5">
        <text>L-glutaminyl-[protein] + H2O = L-glutamyl-[protein] + NH4(+)</text>
        <dbReference type="Rhea" id="RHEA:16441"/>
        <dbReference type="Rhea" id="RHEA-COMP:10207"/>
        <dbReference type="Rhea" id="RHEA-COMP:10208"/>
        <dbReference type="ChEBI" id="CHEBI:15377"/>
        <dbReference type="ChEBI" id="CHEBI:28938"/>
        <dbReference type="ChEBI" id="CHEBI:29973"/>
        <dbReference type="ChEBI" id="CHEBI:30011"/>
        <dbReference type="EC" id="3.5.1.44"/>
    </reaction>
</comment>
<dbReference type="Proteomes" id="UP000176944">
    <property type="component" value="Chromosome"/>
</dbReference>
<dbReference type="PROSITE" id="PS50110">
    <property type="entry name" value="RESPONSE_REGULATORY"/>
    <property type="match status" value="1"/>
</dbReference>
<dbReference type="Pfam" id="PF01339">
    <property type="entry name" value="CheB_methylest"/>
    <property type="match status" value="1"/>
</dbReference>
<comment type="domain">
    <text evidence="5">Contains a C-terminal catalytic domain, and an N-terminal region which modulates catalytic activity.</text>
</comment>
<comment type="subcellular location">
    <subcellularLocation>
        <location evidence="5">Cytoplasm</location>
    </subcellularLocation>
</comment>
<evidence type="ECO:0000259" key="8">
    <source>
        <dbReference type="PROSITE" id="PS50110"/>
    </source>
</evidence>
<organism evidence="10 11">
    <name type="scientific">Moorena producens (strain JHB)</name>
    <dbReference type="NCBI Taxonomy" id="1454205"/>
    <lineage>
        <taxon>Bacteria</taxon>
        <taxon>Bacillati</taxon>
        <taxon>Cyanobacteriota</taxon>
        <taxon>Cyanophyceae</taxon>
        <taxon>Coleofasciculales</taxon>
        <taxon>Coleofasciculaceae</taxon>
        <taxon>Moorena</taxon>
    </lineage>
</organism>